<name>A0A0R1XGC5_9LACO</name>
<dbReference type="Proteomes" id="UP000050949">
    <property type="component" value="Unassembled WGS sequence"/>
</dbReference>
<reference evidence="1 2" key="1">
    <citation type="journal article" date="2015" name="Genome Announc.">
        <title>Expanding the biotechnology potential of lactobacilli through comparative genomics of 213 strains and associated genera.</title>
        <authorList>
            <person name="Sun Z."/>
            <person name="Harris H.M."/>
            <person name="McCann A."/>
            <person name="Guo C."/>
            <person name="Argimon S."/>
            <person name="Zhang W."/>
            <person name="Yang X."/>
            <person name="Jeffery I.B."/>
            <person name="Cooney J.C."/>
            <person name="Kagawa T.F."/>
            <person name="Liu W."/>
            <person name="Song Y."/>
            <person name="Salvetti E."/>
            <person name="Wrobel A."/>
            <person name="Rasinkangas P."/>
            <person name="Parkhill J."/>
            <person name="Rea M.C."/>
            <person name="O'Sullivan O."/>
            <person name="Ritari J."/>
            <person name="Douillard F.P."/>
            <person name="Paul Ross R."/>
            <person name="Yang R."/>
            <person name="Briner A.E."/>
            <person name="Felis G.E."/>
            <person name="de Vos W.M."/>
            <person name="Barrangou R."/>
            <person name="Klaenhammer T.R."/>
            <person name="Caufield P.W."/>
            <person name="Cui Y."/>
            <person name="Zhang H."/>
            <person name="O'Toole P.W."/>
        </authorList>
    </citation>
    <scope>NUCLEOTIDE SEQUENCE [LARGE SCALE GENOMIC DNA]</scope>
    <source>
        <strain evidence="1 2">DSM 16991</strain>
    </source>
</reference>
<comment type="caution">
    <text evidence="1">The sequence shown here is derived from an EMBL/GenBank/DDBJ whole genome shotgun (WGS) entry which is preliminary data.</text>
</comment>
<dbReference type="AlphaFoldDB" id="A0A0R1XGC5"/>
<dbReference type="PATRIC" id="fig|1122147.4.peg.1034"/>
<proteinExistence type="predicted"/>
<organism evidence="1 2">
    <name type="scientific">Schleiferilactobacillus harbinensis DSM 16991</name>
    <dbReference type="NCBI Taxonomy" id="1122147"/>
    <lineage>
        <taxon>Bacteria</taxon>
        <taxon>Bacillati</taxon>
        <taxon>Bacillota</taxon>
        <taxon>Bacilli</taxon>
        <taxon>Lactobacillales</taxon>
        <taxon>Lactobacillaceae</taxon>
        <taxon>Schleiferilactobacillus</taxon>
    </lineage>
</organism>
<gene>
    <name evidence="1" type="ORF">FC91_GL000997</name>
</gene>
<protein>
    <submittedName>
        <fullName evidence="1">Uncharacterized protein</fullName>
    </submittedName>
</protein>
<accession>A0A0R1XGC5</accession>
<dbReference type="RefSeq" id="WP_027828727.1">
    <property type="nucleotide sequence ID" value="NZ_AUEH01000027.1"/>
</dbReference>
<sequence length="103" mass="11259">MTKFKTYNLELGGKEYGCLEFDPDQDAWILWPVSIDDGVTYTNNLEETVAIIAGELGAGWVALRGTEIELITDAADVPAWIPGKVLPGKVTYIDGVETIEAVR</sequence>
<evidence type="ECO:0000313" key="1">
    <source>
        <dbReference type="EMBL" id="KRM29176.1"/>
    </source>
</evidence>
<evidence type="ECO:0000313" key="2">
    <source>
        <dbReference type="Proteomes" id="UP000050949"/>
    </source>
</evidence>
<dbReference type="OrthoDB" id="9808013at2"/>
<dbReference type="EMBL" id="AZFW01000017">
    <property type="protein sequence ID" value="KRM29176.1"/>
    <property type="molecule type" value="Genomic_DNA"/>
</dbReference>